<dbReference type="Proteomes" id="UP000075903">
    <property type="component" value="Unassembled WGS sequence"/>
</dbReference>
<feature type="region of interest" description="Disordered" evidence="12">
    <location>
        <begin position="744"/>
        <end position="781"/>
    </location>
</feature>
<dbReference type="InterPro" id="IPR043504">
    <property type="entry name" value="Peptidase_S1_PA_chymotrypsin"/>
</dbReference>
<feature type="domain" description="Peptidase S1" evidence="13">
    <location>
        <begin position="74"/>
        <end position="334"/>
    </location>
</feature>
<feature type="compositionally biased region" description="Low complexity" evidence="12">
    <location>
        <begin position="763"/>
        <end position="781"/>
    </location>
</feature>
<dbReference type="PANTHER" id="PTHR24260">
    <property type="match status" value="1"/>
</dbReference>
<evidence type="ECO:0000256" key="1">
    <source>
        <dbReference type="ARBA" id="ARBA00004613"/>
    </source>
</evidence>
<feature type="domain" description="Peptidase S1" evidence="13">
    <location>
        <begin position="844"/>
        <end position="1080"/>
    </location>
</feature>
<evidence type="ECO:0000256" key="7">
    <source>
        <dbReference type="ARBA" id="ARBA00022825"/>
    </source>
</evidence>
<dbReference type="PANTHER" id="PTHR24260:SF135">
    <property type="entry name" value="CLIP DOMAIN-CONTAINING SERINE PROTEASE-RELATED"/>
    <property type="match status" value="1"/>
</dbReference>
<dbReference type="PRINTS" id="PR00722">
    <property type="entry name" value="CHYMOTRYPSIN"/>
</dbReference>
<dbReference type="PROSITE" id="PS50240">
    <property type="entry name" value="TRYPSIN_DOM"/>
    <property type="match status" value="3"/>
</dbReference>
<dbReference type="GO" id="GO:0006508">
    <property type="term" value="P:proteolysis"/>
    <property type="evidence" value="ECO:0007669"/>
    <property type="project" value="UniProtKB-KW"/>
</dbReference>
<keyword evidence="7" id="KW-0720">Serine protease</keyword>
<dbReference type="EnsemblMetazoa" id="AMEM000116-RA">
    <property type="protein sequence ID" value="AMEM000116-PA"/>
    <property type="gene ID" value="AMEM000116"/>
</dbReference>
<dbReference type="Gene3D" id="2.40.10.10">
    <property type="entry name" value="Trypsin-like serine proteases"/>
    <property type="match status" value="3"/>
</dbReference>
<dbReference type="VEuPathDB" id="VectorBase:AMEM000116"/>
<dbReference type="VEuPathDB" id="VectorBase:AMEM21_001447"/>
<dbReference type="InterPro" id="IPR001314">
    <property type="entry name" value="Peptidase_S1A"/>
</dbReference>
<feature type="compositionally biased region" description="Polar residues" evidence="12">
    <location>
        <begin position="745"/>
        <end position="762"/>
    </location>
</feature>
<dbReference type="GO" id="GO:0004252">
    <property type="term" value="F:serine-type endopeptidase activity"/>
    <property type="evidence" value="ECO:0007669"/>
    <property type="project" value="InterPro"/>
</dbReference>
<keyword evidence="3" id="KW-0399">Innate immunity</keyword>
<dbReference type="InterPro" id="IPR038565">
    <property type="entry name" value="CLIP_sf"/>
</dbReference>
<dbReference type="SUPFAM" id="SSF50494">
    <property type="entry name" value="Trypsin-like serine proteases"/>
    <property type="match status" value="3"/>
</dbReference>
<dbReference type="GO" id="GO:0005576">
    <property type="term" value="C:extracellular region"/>
    <property type="evidence" value="ECO:0007669"/>
    <property type="project" value="UniProtKB-SubCell"/>
</dbReference>
<dbReference type="CDD" id="cd00190">
    <property type="entry name" value="Tryp_SPc"/>
    <property type="match status" value="2"/>
</dbReference>
<evidence type="ECO:0000256" key="4">
    <source>
        <dbReference type="ARBA" id="ARBA00022670"/>
    </source>
</evidence>
<dbReference type="STRING" id="30066.A0A182ULV9"/>
<dbReference type="InterPro" id="IPR022700">
    <property type="entry name" value="CLIP"/>
</dbReference>
<keyword evidence="5" id="KW-0732">Signal</keyword>
<keyword evidence="2" id="KW-0964">Secreted</keyword>
<keyword evidence="4" id="KW-0645">Protease</keyword>
<dbReference type="InterPro" id="IPR009003">
    <property type="entry name" value="Peptidase_S1_PA"/>
</dbReference>
<dbReference type="GO" id="GO:0045087">
    <property type="term" value="P:innate immune response"/>
    <property type="evidence" value="ECO:0007669"/>
    <property type="project" value="UniProtKB-KW"/>
</dbReference>
<accession>A0A182ULV9</accession>
<comment type="subcellular location">
    <subcellularLocation>
        <location evidence="1">Secreted</location>
    </subcellularLocation>
</comment>
<keyword evidence="15" id="KW-1185">Reference proteome</keyword>
<evidence type="ECO:0000256" key="12">
    <source>
        <dbReference type="SAM" id="MobiDB-lite"/>
    </source>
</evidence>
<dbReference type="InterPro" id="IPR001254">
    <property type="entry name" value="Trypsin_dom"/>
</dbReference>
<evidence type="ECO:0000259" key="13">
    <source>
        <dbReference type="PROSITE" id="PS50240"/>
    </source>
</evidence>
<dbReference type="FunFam" id="2.40.10.10:FF:000028">
    <property type="entry name" value="Serine protease easter"/>
    <property type="match status" value="2"/>
</dbReference>
<organism evidence="14 15">
    <name type="scientific">Anopheles merus</name>
    <name type="common">Mosquito</name>
    <dbReference type="NCBI Taxonomy" id="30066"/>
    <lineage>
        <taxon>Eukaryota</taxon>
        <taxon>Metazoa</taxon>
        <taxon>Ecdysozoa</taxon>
        <taxon>Arthropoda</taxon>
        <taxon>Hexapoda</taxon>
        <taxon>Insecta</taxon>
        <taxon>Pterygota</taxon>
        <taxon>Neoptera</taxon>
        <taxon>Endopterygota</taxon>
        <taxon>Diptera</taxon>
        <taxon>Nematocera</taxon>
        <taxon>Culicoidea</taxon>
        <taxon>Culicidae</taxon>
        <taxon>Anophelinae</taxon>
        <taxon>Anopheles</taxon>
    </lineage>
</organism>
<dbReference type="InterPro" id="IPR051333">
    <property type="entry name" value="CLIP_Serine_Protease"/>
</dbReference>
<dbReference type="Pfam" id="PF12032">
    <property type="entry name" value="CLIP"/>
    <property type="match status" value="1"/>
</dbReference>
<keyword evidence="10" id="KW-0325">Glycoprotein</keyword>
<dbReference type="Pfam" id="PF00089">
    <property type="entry name" value="Trypsin"/>
    <property type="match status" value="3"/>
</dbReference>
<dbReference type="SMART" id="SM00020">
    <property type="entry name" value="Tryp_SPc"/>
    <property type="match status" value="3"/>
</dbReference>
<evidence type="ECO:0000256" key="8">
    <source>
        <dbReference type="ARBA" id="ARBA00022859"/>
    </source>
</evidence>
<evidence type="ECO:0000256" key="3">
    <source>
        <dbReference type="ARBA" id="ARBA00022588"/>
    </source>
</evidence>
<dbReference type="PROSITE" id="PS00134">
    <property type="entry name" value="TRYPSIN_HIS"/>
    <property type="match status" value="2"/>
</dbReference>
<feature type="domain" description="Peptidase S1" evidence="13">
    <location>
        <begin position="365"/>
        <end position="646"/>
    </location>
</feature>
<comment type="similarity">
    <text evidence="11">Belongs to the peptidase S1 family. CLIP subfamily.</text>
</comment>
<keyword evidence="9" id="KW-1015">Disulfide bond</keyword>
<keyword evidence="8" id="KW-0391">Immunity</keyword>
<dbReference type="Gene3D" id="3.30.1640.30">
    <property type="match status" value="1"/>
</dbReference>
<evidence type="ECO:0000313" key="15">
    <source>
        <dbReference type="Proteomes" id="UP000075903"/>
    </source>
</evidence>
<dbReference type="AlphaFoldDB" id="A0A182ULV9"/>
<keyword evidence="6" id="KW-0378">Hydrolase</keyword>
<proteinExistence type="inferred from homology"/>
<evidence type="ECO:0000256" key="9">
    <source>
        <dbReference type="ARBA" id="ARBA00023157"/>
    </source>
</evidence>
<name>A0A182ULV9_ANOME</name>
<evidence type="ECO:0000313" key="14">
    <source>
        <dbReference type="EnsemblMetazoa" id="AMEM000116-PA"/>
    </source>
</evidence>
<sequence length="1086" mass="121350">MPEPDEDNSILDTDSCLQTHLGMDSGSIGRASLDSSFGVFIAYKGKPNDSKQWMTLERISLELCQARMDSLRVALAGRDVLPARCGELPPLALVYSEVKDDENVHVWAVYLEIQRSKSTTKGRCVGTLIHERIKLYFGLFLISTLAQCLADRVCQERRAAELIVHQDYNSHARLNDIALIRVSEAVQFTDDVRPACLPFNYLFDEGLASTRVLSLGWGEYQQGTMSDSKRIVQLEIIKEDECGEQLKKWQRFNISMISSVMCTVGVLSGQDVCEGDSGAPIVQIRDDRYFRRINQACILTNGRSGQCIRIGECFKIAELTTRNVLYSWEMQQIRAVLRACESDESSSDPIAVLPAHCGEFAPLALVYSEVEDDENVHVWAVYLEIQGSKSTTKGRCVGTLIQERYVLTAAHCVHNLKLENIKLYFGLFLISTLDQCLADRVCQERRVAELIVHQDYNSHARLNDIALIRVSEAVQFTKDVRPACLPFDYLFDESLANSRVLSLGWGEHQQGTMSDSKRIVQLEIIKEDECGEQLKKWQRFNISMISSVMCTVGVLSGQDVCEGDSGAPIVQIRDDRYFVIGVVSFGPKCGMGTGTAGMSTRVALLGCMRLQISVQFAIKGTTDRKYSERSVSSPLISAVTVNCVAWRMVPSSSPKASQMVHITMFWWLMLFLVGVAFGQRRVNQACILANGSSGRCIRIGECSKIVELTTRNVLYSWETQQIRAVLRACESDESSSDPIVCCAQEQESPQSTPTRRTLNSGVAPTTTTAASTTPIATTRRPTRVRVTTQRSTTVRRRTPTTVRTRSTTIRLDHFKDVLPARCGEQLPSWNVWSDIEDDENIHVWAVYLEIQRSKSTTKGRCVGTLIHERYVLSAAHCVHNLKLENIKLYFGLFLISTLAQCLADRVCQERRAAELIVHQDYNSHARLNDIALIRVSEAVQFTDDVRPACLPLDYLFDESLANDARVLSLGWGEYQQGTMSDSKRIVALNVIGQEECGEQLRKWQRFNASMLFSVMCTVGVQAGQDVCQGDSGAPILQLMEGRFFLVGVVSFGPKCGMSTGKAGMSMRVSEYKNWILANLKRIDGGR</sequence>
<evidence type="ECO:0000256" key="10">
    <source>
        <dbReference type="ARBA" id="ARBA00023180"/>
    </source>
</evidence>
<evidence type="ECO:0000256" key="5">
    <source>
        <dbReference type="ARBA" id="ARBA00022729"/>
    </source>
</evidence>
<evidence type="ECO:0000256" key="6">
    <source>
        <dbReference type="ARBA" id="ARBA00022801"/>
    </source>
</evidence>
<dbReference type="InterPro" id="IPR018114">
    <property type="entry name" value="TRYPSIN_HIS"/>
</dbReference>
<dbReference type="VEuPathDB" id="VectorBase:AMEM21_016072"/>
<evidence type="ECO:0000256" key="2">
    <source>
        <dbReference type="ARBA" id="ARBA00022525"/>
    </source>
</evidence>
<dbReference type="VEuPathDB" id="VectorBase:AMEM21_013750"/>
<protein>
    <recommendedName>
        <fullName evidence="13">Peptidase S1 domain-containing protein</fullName>
    </recommendedName>
</protein>
<reference evidence="14" key="1">
    <citation type="submission" date="2020-05" db="UniProtKB">
        <authorList>
            <consortium name="EnsemblMetazoa"/>
        </authorList>
    </citation>
    <scope>IDENTIFICATION</scope>
    <source>
        <strain evidence="14">MAF</strain>
    </source>
</reference>
<evidence type="ECO:0000256" key="11">
    <source>
        <dbReference type="ARBA" id="ARBA00024195"/>
    </source>
</evidence>